<name>A0A6J7DCH2_9ZZZZ</name>
<evidence type="ECO:0000256" key="3">
    <source>
        <dbReference type="ARBA" id="ARBA00022490"/>
    </source>
</evidence>
<proteinExistence type="inferred from homology"/>
<evidence type="ECO:0000259" key="11">
    <source>
        <dbReference type="Pfam" id="PF02768"/>
    </source>
</evidence>
<evidence type="ECO:0000313" key="12">
    <source>
        <dbReference type="EMBL" id="CAB4866948.1"/>
    </source>
</evidence>
<dbReference type="NCBIfam" id="TIGR00663">
    <property type="entry name" value="dnan"/>
    <property type="match status" value="1"/>
</dbReference>
<keyword evidence="4" id="KW-0808">Transferase</keyword>
<dbReference type="InterPro" id="IPR046938">
    <property type="entry name" value="DNA_clamp_sf"/>
</dbReference>
<evidence type="ECO:0000259" key="10">
    <source>
        <dbReference type="Pfam" id="PF02767"/>
    </source>
</evidence>
<dbReference type="PIRSF" id="PIRSF000804">
    <property type="entry name" value="DNA_pol_III_b"/>
    <property type="match status" value="1"/>
</dbReference>
<dbReference type="PANTHER" id="PTHR30478:SF0">
    <property type="entry name" value="BETA SLIDING CLAMP"/>
    <property type="match status" value="1"/>
</dbReference>
<evidence type="ECO:0000256" key="8">
    <source>
        <dbReference type="ARBA" id="ARBA00023125"/>
    </source>
</evidence>
<organism evidence="12">
    <name type="scientific">freshwater metagenome</name>
    <dbReference type="NCBI Taxonomy" id="449393"/>
    <lineage>
        <taxon>unclassified sequences</taxon>
        <taxon>metagenomes</taxon>
        <taxon>ecological metagenomes</taxon>
    </lineage>
</organism>
<dbReference type="Pfam" id="PF00712">
    <property type="entry name" value="DNA_pol3_beta"/>
    <property type="match status" value="1"/>
</dbReference>
<keyword evidence="3" id="KW-0963">Cytoplasm</keyword>
<dbReference type="GO" id="GO:0008408">
    <property type="term" value="F:3'-5' exonuclease activity"/>
    <property type="evidence" value="ECO:0007669"/>
    <property type="project" value="InterPro"/>
</dbReference>
<evidence type="ECO:0000259" key="9">
    <source>
        <dbReference type="Pfam" id="PF00712"/>
    </source>
</evidence>
<evidence type="ECO:0000256" key="6">
    <source>
        <dbReference type="ARBA" id="ARBA00022705"/>
    </source>
</evidence>
<keyword evidence="6" id="KW-0235">DNA replication</keyword>
<dbReference type="GO" id="GO:0003677">
    <property type="term" value="F:DNA binding"/>
    <property type="evidence" value="ECO:0007669"/>
    <property type="project" value="UniProtKB-KW"/>
</dbReference>
<dbReference type="PANTHER" id="PTHR30478">
    <property type="entry name" value="DNA POLYMERASE III SUBUNIT BETA"/>
    <property type="match status" value="1"/>
</dbReference>
<dbReference type="GO" id="GO:0042802">
    <property type="term" value="F:identical protein binding"/>
    <property type="evidence" value="ECO:0007669"/>
    <property type="project" value="UniProtKB-ARBA"/>
</dbReference>
<dbReference type="SMART" id="SM00480">
    <property type="entry name" value="POL3Bc"/>
    <property type="match status" value="1"/>
</dbReference>
<dbReference type="InterPro" id="IPR022635">
    <property type="entry name" value="DNA_polIII_beta_C"/>
</dbReference>
<evidence type="ECO:0000256" key="5">
    <source>
        <dbReference type="ARBA" id="ARBA00022695"/>
    </source>
</evidence>
<evidence type="ECO:0000256" key="2">
    <source>
        <dbReference type="ARBA" id="ARBA00010752"/>
    </source>
</evidence>
<dbReference type="EMBL" id="CAFBLM010000019">
    <property type="protein sequence ID" value="CAB4866948.1"/>
    <property type="molecule type" value="Genomic_DNA"/>
</dbReference>
<evidence type="ECO:0000256" key="1">
    <source>
        <dbReference type="ARBA" id="ARBA00004496"/>
    </source>
</evidence>
<dbReference type="GO" id="GO:0005737">
    <property type="term" value="C:cytoplasm"/>
    <property type="evidence" value="ECO:0007669"/>
    <property type="project" value="UniProtKB-SubCell"/>
</dbReference>
<gene>
    <name evidence="12" type="ORF">UFOPK3401_00578</name>
</gene>
<dbReference type="GO" id="GO:0006271">
    <property type="term" value="P:DNA strand elongation involved in DNA replication"/>
    <property type="evidence" value="ECO:0007669"/>
    <property type="project" value="TreeGrafter"/>
</dbReference>
<reference evidence="12" key="1">
    <citation type="submission" date="2020-05" db="EMBL/GenBank/DDBJ databases">
        <authorList>
            <person name="Chiriac C."/>
            <person name="Salcher M."/>
            <person name="Ghai R."/>
            <person name="Kavagutti S V."/>
        </authorList>
    </citation>
    <scope>NUCLEOTIDE SEQUENCE</scope>
</reference>
<dbReference type="CDD" id="cd00140">
    <property type="entry name" value="beta_clamp"/>
    <property type="match status" value="1"/>
</dbReference>
<feature type="domain" description="DNA polymerase III beta sliding clamp C-terminal" evidence="11">
    <location>
        <begin position="249"/>
        <end position="373"/>
    </location>
</feature>
<evidence type="ECO:0000256" key="7">
    <source>
        <dbReference type="ARBA" id="ARBA00022932"/>
    </source>
</evidence>
<dbReference type="GO" id="GO:0003887">
    <property type="term" value="F:DNA-directed DNA polymerase activity"/>
    <property type="evidence" value="ECO:0007669"/>
    <property type="project" value="UniProtKB-KW"/>
</dbReference>
<feature type="domain" description="DNA polymerase III beta sliding clamp central" evidence="10">
    <location>
        <begin position="127"/>
        <end position="247"/>
    </location>
</feature>
<keyword evidence="8" id="KW-0238">DNA-binding</keyword>
<dbReference type="SUPFAM" id="SSF55979">
    <property type="entry name" value="DNA clamp"/>
    <property type="match status" value="3"/>
</dbReference>
<dbReference type="FunFam" id="3.10.150.10:FF:000005">
    <property type="entry name" value="Beta sliding clamp"/>
    <property type="match status" value="1"/>
</dbReference>
<dbReference type="GO" id="GO:0009360">
    <property type="term" value="C:DNA polymerase III complex"/>
    <property type="evidence" value="ECO:0007669"/>
    <property type="project" value="InterPro"/>
</dbReference>
<dbReference type="InterPro" id="IPR022637">
    <property type="entry name" value="DNA_polIII_beta_cen"/>
</dbReference>
<accession>A0A6J7DCH2</accession>
<dbReference type="InterPro" id="IPR001001">
    <property type="entry name" value="DNA_polIII_beta"/>
</dbReference>
<dbReference type="Pfam" id="PF02767">
    <property type="entry name" value="DNA_pol3_beta_2"/>
    <property type="match status" value="1"/>
</dbReference>
<dbReference type="InterPro" id="IPR022634">
    <property type="entry name" value="DNA_polIII_beta_N"/>
</dbReference>
<sequence>MKFTVDRDALADAVAWTARSLPARPTAPVLAGLLLEVEASTLKISGFDLEVSTQISIDAAVEQAGKVLVSGRLLADISRALPNMPVTIATDGQKVNLECGTSRFTLLTLSVEDYPKLPDIPQIGGTVDGTLFTTAVAQVAIASGRDETLPALTGIRIEIEGNTLTLAATDRYRLAVREITWDSKVSNVSATALVLGRTLNETAKALTTAQNIELAFSVRDGAVESLVGFSGAGRTTTTRLIDGEFPKYRSLFPETSSTTALIEKSVLLEAVKRVSLVAERNTPIRLAFTSDGLSLEAGTGDEAQASEAIEAQVSGDDVLIAFNPQYLIDGLNAVVGDFVSMAFVSSSKPAVLTGALDAATAADQSYRYLLMPVRISG</sequence>
<keyword evidence="7" id="KW-0239">DNA-directed DNA polymerase</keyword>
<feature type="domain" description="DNA polymerase III beta sliding clamp N-terminal" evidence="9">
    <location>
        <begin position="1"/>
        <end position="118"/>
    </location>
</feature>
<keyword evidence="5" id="KW-0548">Nucleotidyltransferase</keyword>
<protein>
    <submittedName>
        <fullName evidence="12">Unannotated protein</fullName>
    </submittedName>
</protein>
<dbReference type="Gene3D" id="3.10.150.10">
    <property type="entry name" value="DNA Polymerase III, subunit A, domain 2"/>
    <property type="match status" value="3"/>
</dbReference>
<dbReference type="FunFam" id="3.10.150.10:FF:000001">
    <property type="entry name" value="Beta sliding clamp"/>
    <property type="match status" value="1"/>
</dbReference>
<comment type="subcellular location">
    <subcellularLocation>
        <location evidence="1">Cytoplasm</location>
    </subcellularLocation>
</comment>
<dbReference type="Pfam" id="PF02768">
    <property type="entry name" value="DNA_pol3_beta_3"/>
    <property type="match status" value="1"/>
</dbReference>
<comment type="similarity">
    <text evidence="2">Belongs to the beta sliding clamp family.</text>
</comment>
<evidence type="ECO:0000256" key="4">
    <source>
        <dbReference type="ARBA" id="ARBA00022679"/>
    </source>
</evidence>
<dbReference type="AlphaFoldDB" id="A0A6J7DCH2"/>